<evidence type="ECO:0000256" key="1">
    <source>
        <dbReference type="SAM" id="Phobius"/>
    </source>
</evidence>
<keyword evidence="1" id="KW-0812">Transmembrane</keyword>
<protein>
    <recommendedName>
        <fullName evidence="4">DUF748 domain-containing protein</fullName>
    </recommendedName>
</protein>
<proteinExistence type="predicted"/>
<dbReference type="Proteomes" id="UP000184480">
    <property type="component" value="Unassembled WGS sequence"/>
</dbReference>
<evidence type="ECO:0000313" key="2">
    <source>
        <dbReference type="EMBL" id="SHG19464.1"/>
    </source>
</evidence>
<name>A0A1M5HU21_9BACT</name>
<sequence length="1287" mass="147214">MGRKKRRVLKISLTIILFLIVGGTIANWYLKNKLENYLKSELSKEVYLATNGFYDMQFSDLSVGIIDGSLRIENIQFVPDTATFKEWAAKDSLPSTYFKIYVGSIHFEGINLTWRFNYKKLNFRLFEIQNPVVEIFDSQYSDRFEKKTKNTSNQTLHDLISPYIDVLTVKKMNMEHAHVVYSSFDGSSTSTYALKDVSFHAYGFRLDEDSFESGKLLYCDNFDFTTNRPQVLLSNNQFVFNTDKIELNTVDSIINIENVDLIPQKQLWIQNNELPESYVESRVKSIRLEGVYFNREDALNNLKARLFEVRDSEIKYFNLQKANKKDTLAENKQSKQRKEPAVLSWTLYAMVSPLFNSITIDEIGVNTARLQYTNRDKDTVDIYTLDNFNFAAYHFIVDPEADRKQRFLYSDGFAIDARGIQGNVNTKNQNIEVDELLLNTVLGRFQIAGVKLSPITTKTKYDYISGSIDSITVSGIQYEKGIKANLFSVDAPKIEYVKMPSRKSKSVDNPEDSAVDDPLQNLNVISPFFNHLSIDNVRINNANVRLRDKSVKGELNLYLPKVDFNATNLLINKETIENSGTYFTFDNFRLRFERFDNLLPGKEYRLKIKEGLLTGMKGRLYLRDVQLIPQENTWTKAPDTYIGFSSPFIDIRDINYNPFKKKQKITFGLFDLKAPRIRVVKTGDSEVGNRTKGSKSEEFDLAVFKANVSDAAVSYIDKVLKDSIQVLSKNLYLDNLVWNSYLGISVNKLDILTPQVDIRKSGLQKTSVSRKSEKGKTAKLPLKINNIKVTDIGINLEQPDLEFGFATRQMLLDGIDQTGSVFRMDNLIIDAPAIKIAQTLRTSPDSGLKSDNDADLYDQLRELAPLISIGNFNISEAAIDYKSALAGRTDVHQKLNTTTLKFKGLDVNAEKRDFKLDDFDFKTEDIHFPVDNGYYTMKIGNVELSKSKGLFRLDKIHLDAAFPKQEFAYYHPRNKDWFDVKVDNVTLSGIDFTTYFMRKELNASLLSVKNVDLLNYKNQKIEIEHNIMPFIYEGLYKVPVVFNVDSLDVTNFNVVYEELPKNGTEPGKIFFTEMNGRISDFTNKAKYQNHHMTLLADGKLMGTGYFTAEWAIPADSAIDHFKLKAKLSDFNLQDLNQLITPLAPARVESGIVRDLTFSTDATSKGATVDMLFLYNNLHISVLKNQNGLLIENKLISRAANAVLKKDNPDIKRGKARKPRQIRSEIVRDPYHSTFNYFWQILQPPVVESVGVSQGKQNFMKKVVGFVGKVKNLFKRNKDKDKPEPEKE</sequence>
<keyword evidence="3" id="KW-1185">Reference proteome</keyword>
<gene>
    <name evidence="2" type="ORF">SAMN05444362_11739</name>
</gene>
<dbReference type="EMBL" id="FQUC01000017">
    <property type="protein sequence ID" value="SHG19464.1"/>
    <property type="molecule type" value="Genomic_DNA"/>
</dbReference>
<dbReference type="OrthoDB" id="1117635at2"/>
<keyword evidence="1" id="KW-0472">Membrane</keyword>
<dbReference type="RefSeq" id="WP_062182740.1">
    <property type="nucleotide sequence ID" value="NZ_BBXL01000018.1"/>
</dbReference>
<keyword evidence="1" id="KW-1133">Transmembrane helix</keyword>
<accession>A0A1M5HU21</accession>
<feature type="transmembrane region" description="Helical" evidence="1">
    <location>
        <begin position="12"/>
        <end position="30"/>
    </location>
</feature>
<dbReference type="STRING" id="1346286.SAMN05444362_11739"/>
<reference evidence="3" key="1">
    <citation type="submission" date="2016-11" db="EMBL/GenBank/DDBJ databases">
        <authorList>
            <person name="Varghese N."/>
            <person name="Submissions S."/>
        </authorList>
    </citation>
    <scope>NUCLEOTIDE SEQUENCE [LARGE SCALE GENOMIC DNA]</scope>
    <source>
        <strain evidence="3">DSM 27370</strain>
    </source>
</reference>
<organism evidence="2 3">
    <name type="scientific">Dysgonomonas macrotermitis</name>
    <dbReference type="NCBI Taxonomy" id="1346286"/>
    <lineage>
        <taxon>Bacteria</taxon>
        <taxon>Pseudomonadati</taxon>
        <taxon>Bacteroidota</taxon>
        <taxon>Bacteroidia</taxon>
        <taxon>Bacteroidales</taxon>
        <taxon>Dysgonomonadaceae</taxon>
        <taxon>Dysgonomonas</taxon>
    </lineage>
</organism>
<evidence type="ECO:0000313" key="3">
    <source>
        <dbReference type="Proteomes" id="UP000184480"/>
    </source>
</evidence>
<evidence type="ECO:0008006" key="4">
    <source>
        <dbReference type="Google" id="ProtNLM"/>
    </source>
</evidence>